<proteinExistence type="predicted"/>
<protein>
    <submittedName>
        <fullName evidence="2">Uncharacterized protein</fullName>
    </submittedName>
</protein>
<feature type="region of interest" description="Disordered" evidence="1">
    <location>
        <begin position="1"/>
        <end position="49"/>
    </location>
</feature>
<keyword evidence="3" id="KW-1185">Reference proteome</keyword>
<accession>A0ABD3VIQ3</accession>
<reference evidence="2 3" key="1">
    <citation type="submission" date="2024-11" db="EMBL/GenBank/DDBJ databases">
        <title>Chromosome-level genome assembly of the freshwater bivalve Anodonta woodiana.</title>
        <authorList>
            <person name="Chen X."/>
        </authorList>
    </citation>
    <scope>NUCLEOTIDE SEQUENCE [LARGE SCALE GENOMIC DNA]</scope>
    <source>
        <strain evidence="2">MN2024</strain>
        <tissue evidence="2">Gills</tissue>
    </source>
</reference>
<dbReference type="Proteomes" id="UP001634394">
    <property type="component" value="Unassembled WGS sequence"/>
</dbReference>
<evidence type="ECO:0000256" key="1">
    <source>
        <dbReference type="SAM" id="MobiDB-lite"/>
    </source>
</evidence>
<dbReference type="AlphaFoldDB" id="A0ABD3VIQ3"/>
<organism evidence="2 3">
    <name type="scientific">Sinanodonta woodiana</name>
    <name type="common">Chinese pond mussel</name>
    <name type="synonym">Anodonta woodiana</name>
    <dbReference type="NCBI Taxonomy" id="1069815"/>
    <lineage>
        <taxon>Eukaryota</taxon>
        <taxon>Metazoa</taxon>
        <taxon>Spiralia</taxon>
        <taxon>Lophotrochozoa</taxon>
        <taxon>Mollusca</taxon>
        <taxon>Bivalvia</taxon>
        <taxon>Autobranchia</taxon>
        <taxon>Heteroconchia</taxon>
        <taxon>Palaeoheterodonta</taxon>
        <taxon>Unionida</taxon>
        <taxon>Unionoidea</taxon>
        <taxon>Unionidae</taxon>
        <taxon>Unioninae</taxon>
        <taxon>Sinanodonta</taxon>
    </lineage>
</organism>
<evidence type="ECO:0000313" key="3">
    <source>
        <dbReference type="Proteomes" id="UP001634394"/>
    </source>
</evidence>
<comment type="caution">
    <text evidence="2">The sequence shown here is derived from an EMBL/GenBank/DDBJ whole genome shotgun (WGS) entry which is preliminary data.</text>
</comment>
<sequence length="97" mass="10669">MASGNQISAPPCDETTISNGQELGDDRHSSGMKSHSKSHENRLTLGDGSNFCKRELSKHLNFKKRPEVKEKAIQTFLTGEFIVKSGNIYTGDLVETS</sequence>
<evidence type="ECO:0000313" key="2">
    <source>
        <dbReference type="EMBL" id="KAL3861464.1"/>
    </source>
</evidence>
<gene>
    <name evidence="2" type="ORF">ACJMK2_007498</name>
</gene>
<dbReference type="EMBL" id="JBJQND010000011">
    <property type="protein sequence ID" value="KAL3861464.1"/>
    <property type="molecule type" value="Genomic_DNA"/>
</dbReference>
<name>A0ABD3VIQ3_SINWO</name>